<feature type="coiled-coil region" evidence="10">
    <location>
        <begin position="336"/>
        <end position="393"/>
    </location>
</feature>
<evidence type="ECO:0000256" key="7">
    <source>
        <dbReference type="ARBA" id="ARBA00023212"/>
    </source>
</evidence>
<dbReference type="InterPro" id="IPR019323">
    <property type="entry name" value="ELKS/CAST"/>
</dbReference>
<keyword evidence="5" id="KW-0770">Synapse</keyword>
<evidence type="ECO:0000256" key="2">
    <source>
        <dbReference type="ARBA" id="ARBA00022448"/>
    </source>
</evidence>
<dbReference type="AlphaFoldDB" id="A0A8C3PFS8"/>
<evidence type="ECO:0000256" key="11">
    <source>
        <dbReference type="SAM" id="MobiDB-lite"/>
    </source>
</evidence>
<feature type="region of interest" description="Disordered" evidence="11">
    <location>
        <begin position="778"/>
        <end position="798"/>
    </location>
</feature>
<accession>A0A8C3PFS8</accession>
<dbReference type="Gene3D" id="1.10.287.1490">
    <property type="match status" value="1"/>
</dbReference>
<dbReference type="GO" id="GO:0048788">
    <property type="term" value="C:cytoskeleton of presynaptic active zone"/>
    <property type="evidence" value="ECO:0007669"/>
    <property type="project" value="TreeGrafter"/>
</dbReference>
<feature type="compositionally biased region" description="Low complexity" evidence="11">
    <location>
        <begin position="17"/>
        <end position="28"/>
    </location>
</feature>
<evidence type="ECO:0000256" key="8">
    <source>
        <dbReference type="ARBA" id="ARBA00023273"/>
    </source>
</evidence>
<dbReference type="InterPro" id="IPR037245">
    <property type="entry name" value="FIP-RBD_C_sf"/>
</dbReference>
<feature type="coiled-coil region" evidence="10">
    <location>
        <begin position="422"/>
        <end position="663"/>
    </location>
</feature>
<feature type="compositionally biased region" description="Gly residues" evidence="11">
    <location>
        <begin position="40"/>
        <end position="51"/>
    </location>
</feature>
<evidence type="ECO:0000256" key="5">
    <source>
        <dbReference type="ARBA" id="ARBA00023018"/>
    </source>
</evidence>
<keyword evidence="4" id="KW-0597">Phosphoprotein</keyword>
<keyword evidence="3" id="KW-0963">Cytoplasm</keyword>
<dbReference type="PANTHER" id="PTHR18861:SF1">
    <property type="entry name" value="ELKS_RAB6-INTERACTING_CAST FAMILY MEMBER 1"/>
    <property type="match status" value="1"/>
</dbReference>
<keyword evidence="7" id="KW-0206">Cytoskeleton</keyword>
<dbReference type="GO" id="GO:0007274">
    <property type="term" value="P:neuromuscular synaptic transmission"/>
    <property type="evidence" value="ECO:0007669"/>
    <property type="project" value="TreeGrafter"/>
</dbReference>
<dbReference type="Ensembl" id="ENSCPBT00000046666.1">
    <property type="protein sequence ID" value="ENSCPBP00000039818.1"/>
    <property type="gene ID" value="ENSCPBG00000027410.1"/>
</dbReference>
<keyword evidence="2" id="KW-0813">Transport</keyword>
<evidence type="ECO:0000256" key="4">
    <source>
        <dbReference type="ARBA" id="ARBA00022553"/>
    </source>
</evidence>
<dbReference type="GeneTree" id="ENSGT00650000093320"/>
<dbReference type="GO" id="GO:0048167">
    <property type="term" value="P:regulation of synaptic plasticity"/>
    <property type="evidence" value="ECO:0007669"/>
    <property type="project" value="TreeGrafter"/>
</dbReference>
<evidence type="ECO:0000259" key="12">
    <source>
        <dbReference type="PROSITE" id="PS51511"/>
    </source>
</evidence>
<keyword evidence="14" id="KW-1185">Reference proteome</keyword>
<feature type="coiled-coil region" evidence="10">
    <location>
        <begin position="151"/>
        <end position="178"/>
    </location>
</feature>
<reference evidence="13" key="2">
    <citation type="submission" date="2025-09" db="UniProtKB">
        <authorList>
            <consortium name="Ensembl"/>
        </authorList>
    </citation>
    <scope>IDENTIFICATION</scope>
</reference>
<dbReference type="PROSITE" id="PS51511">
    <property type="entry name" value="FIP_RBD"/>
    <property type="match status" value="1"/>
</dbReference>
<name>A0A8C3PFS8_CHRPI</name>
<gene>
    <name evidence="13" type="primary">ERC1</name>
</gene>
<dbReference type="Pfam" id="PF09457">
    <property type="entry name" value="RBD-FIP"/>
    <property type="match status" value="1"/>
</dbReference>
<sequence length="1080" mass="123866">MYGSARSVGKVEPSNQSPGRSPRLPRSPRLGHRRTNSTGGSSGSSAAGGSGKTLSMENIQSLNAAYATSGPMYLSDHENVGADTPKSTMTLGRSGGRLPYGVRMTAMGSSPNIASSGVASDTIAFGDHHLPPVSMASTVPHSLRQARDNTIMDLQTQLKEVLRENDLLRKDVEVKESKLSSSMNSIKTFWSPELKKERALRKDEASKITIWKEQYRVVQEENQHMQMTIQALQDELRIQRDLNQLFQQDSSSRPSEPFVAELTEENFQRLHAEHERQAKELFLLRKTLEEMELRIETQKQTLNARDESIKKLLEMLQSKGLSSKATEEDHERTRRLAEAEMHVHHLESLLEQKEKENNMLREDSKISSMERGLRDLEEEIQMLKSNGALSTEEREEEMKQMEVYRSHSKFMKNKIGQVKQELSRKDTELLALQTKLETLTNQFSDSKQHIEVLKESLTAKEQRAAILQTEVDALRLRLEEKETMLNKKTKQIQEIAEEKGTQAGEIHDLKDMLDVKERKVNVLQKKIENLQEQLRDKEKQMSSLKDRVKSLQADTTNTDTALTTLEEALAEKERTIERLKEQRDRDEREKQEEIDNYKKDLKDLKEKVSLLQGDLSEKEASLLDLKEHASSLASSGLKKDSRLKTLEIALEQKKEECLKMETQLKKHPEVLLSHPSKTAHEATLEAKASPELNDRFQQLEREVALYQEDTSKAQAEVDRLLEILKEMENEKNDKDKKIAELESLTSRQVKDQNKKVANLKHKEQVEKKKSAQMLEEARRREDNLNDSSQQLQDNLRKKDDRIEELEEALRESVQITAEREMVLAQEESARTNAEKQVEELMMAMEKVKQELESMKAKLSSTQQSLAEKETHLTNLRAERRKHLEEVLEMKQEALLAAISEKDANIALLELSSSKKKTQDEVAALKREKDRLVQQLKQQTQNRMKLMADNYEDDHLKSSSHSNQTNHKPSPDQIIQPLLELDQNRSKLKLYIGHLTALCHDRDPLILRGLTPPASYHLDDDRAAWEKELQKMTQEQLHGELEKGERDSAELQEFANAILQQIADHCPDILEQVVNALEESS</sequence>
<keyword evidence="6 10" id="KW-0175">Coiled coil</keyword>
<proteinExistence type="predicted"/>
<evidence type="ECO:0000313" key="13">
    <source>
        <dbReference type="Ensembl" id="ENSCPBP00000039818.1"/>
    </source>
</evidence>
<evidence type="ECO:0000256" key="1">
    <source>
        <dbReference type="ARBA" id="ARBA00004245"/>
    </source>
</evidence>
<dbReference type="Gene3D" id="1.20.5.2440">
    <property type="match status" value="1"/>
</dbReference>
<keyword evidence="8" id="KW-0966">Cell projection</keyword>
<organism evidence="13 14">
    <name type="scientific">Chrysemys picta bellii</name>
    <name type="common">Western painted turtle</name>
    <name type="synonym">Emys bellii</name>
    <dbReference type="NCBI Taxonomy" id="8478"/>
    <lineage>
        <taxon>Eukaryota</taxon>
        <taxon>Metazoa</taxon>
        <taxon>Chordata</taxon>
        <taxon>Craniata</taxon>
        <taxon>Vertebrata</taxon>
        <taxon>Euteleostomi</taxon>
        <taxon>Archelosauria</taxon>
        <taxon>Testudinata</taxon>
        <taxon>Testudines</taxon>
        <taxon>Cryptodira</taxon>
        <taxon>Durocryptodira</taxon>
        <taxon>Testudinoidea</taxon>
        <taxon>Emydidae</taxon>
        <taxon>Chrysemys</taxon>
    </lineage>
</organism>
<dbReference type="GO" id="GO:0030424">
    <property type="term" value="C:axon"/>
    <property type="evidence" value="ECO:0007669"/>
    <property type="project" value="UniProtKB-SubCell"/>
</dbReference>
<feature type="domain" description="FIP-RBD" evidence="12">
    <location>
        <begin position="1010"/>
        <end position="1072"/>
    </location>
</feature>
<evidence type="ECO:0000256" key="6">
    <source>
        <dbReference type="ARBA" id="ARBA00023054"/>
    </source>
</evidence>
<dbReference type="PANTHER" id="PTHR18861">
    <property type="entry name" value="ELKS/RAB6-INTERACTING/CAST PROTEIN"/>
    <property type="match status" value="1"/>
</dbReference>
<evidence type="ECO:0000256" key="9">
    <source>
        <dbReference type="ARBA" id="ARBA00034106"/>
    </source>
</evidence>
<dbReference type="Pfam" id="PF10174">
    <property type="entry name" value="Cast"/>
    <property type="match status" value="1"/>
</dbReference>
<protein>
    <submittedName>
        <fullName evidence="13">ELKS/RAB6-interacting/CAST family member 1</fullName>
    </submittedName>
</protein>
<comment type="subcellular location">
    <subcellularLocation>
        <location evidence="1">Cytoplasm</location>
        <location evidence="1">Cytoskeleton</location>
    </subcellularLocation>
    <subcellularLocation>
        <location evidence="9">Presynapse</location>
    </subcellularLocation>
</comment>
<dbReference type="InterPro" id="IPR019018">
    <property type="entry name" value="Rab-bd_FIP-RBD"/>
</dbReference>
<dbReference type="GO" id="GO:0098882">
    <property type="term" value="F:structural constituent of presynaptic active zone"/>
    <property type="evidence" value="ECO:0007669"/>
    <property type="project" value="TreeGrafter"/>
</dbReference>
<evidence type="ECO:0000256" key="3">
    <source>
        <dbReference type="ARBA" id="ARBA00022490"/>
    </source>
</evidence>
<feature type="coiled-coil region" evidence="10">
    <location>
        <begin position="215"/>
        <end position="280"/>
    </location>
</feature>
<evidence type="ECO:0000313" key="14">
    <source>
        <dbReference type="Proteomes" id="UP000694380"/>
    </source>
</evidence>
<dbReference type="Proteomes" id="UP000694380">
    <property type="component" value="Unplaced"/>
</dbReference>
<evidence type="ECO:0000256" key="10">
    <source>
        <dbReference type="SAM" id="Coils"/>
    </source>
</evidence>
<feature type="region of interest" description="Disordered" evidence="11">
    <location>
        <begin position="1"/>
        <end position="53"/>
    </location>
</feature>
<dbReference type="SUPFAM" id="SSF144270">
    <property type="entry name" value="Eferin C-derminal domain-like"/>
    <property type="match status" value="1"/>
</dbReference>
<reference evidence="13" key="1">
    <citation type="submission" date="2025-08" db="UniProtKB">
        <authorList>
            <consortium name="Ensembl"/>
        </authorList>
    </citation>
    <scope>IDENTIFICATION</scope>
</reference>